<organism evidence="2 3">
    <name type="scientific">Candidatus Phosphoribacter hodrii</name>
    <dbReference type="NCBI Taxonomy" id="2953743"/>
    <lineage>
        <taxon>Bacteria</taxon>
        <taxon>Bacillati</taxon>
        <taxon>Actinomycetota</taxon>
        <taxon>Actinomycetes</taxon>
        <taxon>Micrococcales</taxon>
        <taxon>Dermatophilaceae</taxon>
        <taxon>Candidatus Phosphoribacter</taxon>
    </lineage>
</organism>
<name>A0A934X842_9MICO</name>
<dbReference type="GO" id="GO:0016020">
    <property type="term" value="C:membrane"/>
    <property type="evidence" value="ECO:0007669"/>
    <property type="project" value="TreeGrafter"/>
</dbReference>
<evidence type="ECO:0000259" key="1">
    <source>
        <dbReference type="Pfam" id="PF12697"/>
    </source>
</evidence>
<dbReference type="Proteomes" id="UP000718281">
    <property type="component" value="Unassembled WGS sequence"/>
</dbReference>
<accession>A0A934X842</accession>
<feature type="domain" description="AB hydrolase-1" evidence="1">
    <location>
        <begin position="20"/>
        <end position="273"/>
    </location>
</feature>
<dbReference type="PANTHER" id="PTHR43798">
    <property type="entry name" value="MONOACYLGLYCEROL LIPASE"/>
    <property type="match status" value="1"/>
</dbReference>
<protein>
    <submittedName>
        <fullName evidence="2">Alpha/beta hydrolase</fullName>
    </submittedName>
</protein>
<dbReference type="Pfam" id="PF12697">
    <property type="entry name" value="Abhydrolase_6"/>
    <property type="match status" value="1"/>
</dbReference>
<evidence type="ECO:0000313" key="2">
    <source>
        <dbReference type="EMBL" id="MBK6302008.1"/>
    </source>
</evidence>
<dbReference type="Gene3D" id="3.40.50.1820">
    <property type="entry name" value="alpha/beta hydrolase"/>
    <property type="match status" value="1"/>
</dbReference>
<gene>
    <name evidence="2" type="ORF">IPF40_13535</name>
</gene>
<proteinExistence type="predicted"/>
<dbReference type="AlphaFoldDB" id="A0A934X842"/>
<dbReference type="GO" id="GO:0016787">
    <property type="term" value="F:hydrolase activity"/>
    <property type="evidence" value="ECO:0007669"/>
    <property type="project" value="UniProtKB-KW"/>
</dbReference>
<dbReference type="PANTHER" id="PTHR43798:SF33">
    <property type="entry name" value="HYDROLASE, PUTATIVE (AFU_ORTHOLOGUE AFUA_2G14860)-RELATED"/>
    <property type="match status" value="1"/>
</dbReference>
<dbReference type="InterPro" id="IPR029058">
    <property type="entry name" value="AB_hydrolase_fold"/>
</dbReference>
<dbReference type="InterPro" id="IPR050266">
    <property type="entry name" value="AB_hydrolase_sf"/>
</dbReference>
<comment type="caution">
    <text evidence="2">The sequence shown here is derived from an EMBL/GenBank/DDBJ whole genome shotgun (WGS) entry which is preliminary data.</text>
</comment>
<reference evidence="2 3" key="1">
    <citation type="submission" date="2020-10" db="EMBL/GenBank/DDBJ databases">
        <title>Connecting structure to function with the recovery of over 1000 high-quality activated sludge metagenome-assembled genomes encoding full-length rRNA genes using long-read sequencing.</title>
        <authorList>
            <person name="Singleton C.M."/>
            <person name="Petriglieri F."/>
            <person name="Kristensen J.M."/>
            <person name="Kirkegaard R.H."/>
            <person name="Michaelsen T.Y."/>
            <person name="Andersen M.H."/>
            <person name="Karst S.M."/>
            <person name="Dueholm M.S."/>
            <person name="Nielsen P.H."/>
            <person name="Albertsen M."/>
        </authorList>
    </citation>
    <scope>NUCLEOTIDE SEQUENCE [LARGE SCALE GENOMIC DNA]</scope>
    <source>
        <strain evidence="2">AalE_18-Q3-R2-46_BAT3C.188</strain>
    </source>
</reference>
<sequence length="293" mass="30584">MTFHVHDLSVGPIADDAPVVIAVHGITANGMCWPLVADELAGRRPGVRFLAPDLRGRAESAADDDHPGLDVHVADLVALAGEHGGRAIFVGHSMGAFVCALLAATHPDVTAGVVLVDGGLSFPFPPGLDIDATLAAALGPSLARLSMTFADEDELLAFVSTNPALGSLLDGEFGEAARTYLRHDIVRGEDGLVRSSCSLDAVRADGRGMLVHPRLPGAVRAAVEAGVPMELLWAPRGLFDEPQGMYDEERLAVLGLPEALRVTHVPDTNHFSILLGADGIAAIGDAVERQLDA</sequence>
<evidence type="ECO:0000313" key="3">
    <source>
        <dbReference type="Proteomes" id="UP000718281"/>
    </source>
</evidence>
<dbReference type="SUPFAM" id="SSF53474">
    <property type="entry name" value="alpha/beta-Hydrolases"/>
    <property type="match status" value="1"/>
</dbReference>
<dbReference type="EMBL" id="JADIXZ010000006">
    <property type="protein sequence ID" value="MBK6302008.1"/>
    <property type="molecule type" value="Genomic_DNA"/>
</dbReference>
<dbReference type="InterPro" id="IPR000073">
    <property type="entry name" value="AB_hydrolase_1"/>
</dbReference>
<keyword evidence="2" id="KW-0378">Hydrolase</keyword>